<keyword evidence="2" id="KW-1185">Reference proteome</keyword>
<evidence type="ECO:0000313" key="2">
    <source>
        <dbReference type="Proteomes" id="UP001281147"/>
    </source>
</evidence>
<evidence type="ECO:0000313" key="1">
    <source>
        <dbReference type="EMBL" id="KAK3717036.1"/>
    </source>
</evidence>
<reference evidence="1" key="1">
    <citation type="submission" date="2023-07" db="EMBL/GenBank/DDBJ databases">
        <title>Black Yeasts Isolated from many extreme environments.</title>
        <authorList>
            <person name="Coleine C."/>
            <person name="Stajich J.E."/>
            <person name="Selbmann L."/>
        </authorList>
    </citation>
    <scope>NUCLEOTIDE SEQUENCE</scope>
    <source>
        <strain evidence="1">CCFEE 5714</strain>
    </source>
</reference>
<name>A0ACC3NHJ8_9PEZI</name>
<dbReference type="Proteomes" id="UP001281147">
    <property type="component" value="Unassembled WGS sequence"/>
</dbReference>
<comment type="caution">
    <text evidence="1">The sequence shown here is derived from an EMBL/GenBank/DDBJ whole genome shotgun (WGS) entry which is preliminary data.</text>
</comment>
<dbReference type="EMBL" id="JAUTXU010000039">
    <property type="protein sequence ID" value="KAK3717036.1"/>
    <property type="molecule type" value="Genomic_DNA"/>
</dbReference>
<protein>
    <submittedName>
        <fullName evidence="1">Uncharacterized protein</fullName>
    </submittedName>
</protein>
<proteinExistence type="predicted"/>
<organism evidence="1 2">
    <name type="scientific">Vermiconidia calcicola</name>
    <dbReference type="NCBI Taxonomy" id="1690605"/>
    <lineage>
        <taxon>Eukaryota</taxon>
        <taxon>Fungi</taxon>
        <taxon>Dikarya</taxon>
        <taxon>Ascomycota</taxon>
        <taxon>Pezizomycotina</taxon>
        <taxon>Dothideomycetes</taxon>
        <taxon>Dothideomycetidae</taxon>
        <taxon>Mycosphaerellales</taxon>
        <taxon>Extremaceae</taxon>
        <taxon>Vermiconidia</taxon>
    </lineage>
</organism>
<accession>A0ACC3NHJ8</accession>
<gene>
    <name evidence="1" type="ORF">LTR37_006091</name>
</gene>
<sequence>MTTRLFYDTDCSLEPLAGKTITFIGYGNQGRAQALNLRDTFSSAQNVTQPKIVITNQEDSYAKTAEQDGFGYTTNWAAAAAEADVLFLLVPDQHQPDLFNSHIAPNLKETACIVVASGYNVFYKYLNFTSSNDIVMVAPRMVGASVRSLYESKQGYPCFVSVEQDGTGQAWPLALALCMAVGATKGGAIESSCREEALTDLFAEQAIWPTVIAVFREGYKLLKELGCSDEALVHEMWLSKEPAEIFESAADQGFIKQLVGHSSVSQYGQLKGSQEMDVSWLKKHFEHVAKERVLGGAFAEEFTAAEQKPGGIDGALKKLYQEAEKSKLAVGEKRVRERLGLKT</sequence>